<dbReference type="EMBL" id="JARNBH010000028">
    <property type="protein sequence ID" value="MEC0276110.1"/>
    <property type="molecule type" value="Genomic_DNA"/>
</dbReference>
<gene>
    <name evidence="2" type="ORF">P4706_24085</name>
</gene>
<feature type="coiled-coil region" evidence="1">
    <location>
        <begin position="37"/>
        <end position="82"/>
    </location>
</feature>
<dbReference type="RefSeq" id="WP_367407970.1">
    <property type="nucleotide sequence ID" value="NZ_JARNBG010000063.1"/>
</dbReference>
<name>A0AAW9NHF7_9BACI</name>
<dbReference type="AlphaFoldDB" id="A0AAW9NHF7"/>
<organism evidence="2 3">
    <name type="scientific">Peribacillus castrilensis</name>
    <dbReference type="NCBI Taxonomy" id="2897690"/>
    <lineage>
        <taxon>Bacteria</taxon>
        <taxon>Bacillati</taxon>
        <taxon>Bacillota</taxon>
        <taxon>Bacilli</taxon>
        <taxon>Bacillales</taxon>
        <taxon>Bacillaceae</taxon>
        <taxon>Peribacillus</taxon>
    </lineage>
</organism>
<evidence type="ECO:0000313" key="2">
    <source>
        <dbReference type="EMBL" id="MEC0276110.1"/>
    </source>
</evidence>
<dbReference type="Proteomes" id="UP001307168">
    <property type="component" value="Unassembled WGS sequence"/>
</dbReference>
<proteinExistence type="predicted"/>
<evidence type="ECO:0000256" key="1">
    <source>
        <dbReference type="SAM" id="Coils"/>
    </source>
</evidence>
<keyword evidence="3" id="KW-1185">Reference proteome</keyword>
<evidence type="ECO:0000313" key="3">
    <source>
        <dbReference type="Proteomes" id="UP001307168"/>
    </source>
</evidence>
<evidence type="ECO:0008006" key="4">
    <source>
        <dbReference type="Google" id="ProtNLM"/>
    </source>
</evidence>
<reference evidence="2 3" key="1">
    <citation type="submission" date="2023-03" db="EMBL/GenBank/DDBJ databases">
        <title>Bacillus Genome Sequencing.</title>
        <authorList>
            <person name="Dunlap C."/>
        </authorList>
    </citation>
    <scope>NUCLEOTIDE SEQUENCE [LARGE SCALE GENOMIC DNA]</scope>
    <source>
        <strain evidence="2 3">B-41290</strain>
    </source>
</reference>
<keyword evidence="1" id="KW-0175">Coiled coil</keyword>
<comment type="caution">
    <text evidence="2">The sequence shown here is derived from an EMBL/GenBank/DDBJ whole genome shotgun (WGS) entry which is preliminary data.</text>
</comment>
<accession>A0AAW9NHF7</accession>
<protein>
    <recommendedName>
        <fullName evidence="4">Ribbon-helix-helix protein, copG family</fullName>
    </recommendedName>
</protein>
<sequence length="82" mass="9693">MDIFLRNIDPIVVKKFDEMAKKKSISRQEFLKSLLEKNAYEKDVDEKEARLEMIISKNIEAMEQMNNSVTRLENLLADLMEE</sequence>